<evidence type="ECO:0000256" key="3">
    <source>
        <dbReference type="ARBA" id="ARBA00022679"/>
    </source>
</evidence>
<reference evidence="7" key="1">
    <citation type="submission" date="2018-03" db="EMBL/GenBank/DDBJ databases">
        <authorList>
            <person name="Nunes O.C."/>
            <person name="Lopes A.R."/>
            <person name="Froufe H."/>
            <person name="Munoz-Merida A."/>
            <person name="Barroso C."/>
            <person name="Egas C."/>
        </authorList>
    </citation>
    <scope>NUCLEOTIDE SEQUENCE</scope>
    <source>
        <strain evidence="7">ON4</strain>
    </source>
</reference>
<keyword evidence="4" id="KW-0479">Metal-binding</keyword>
<evidence type="ECO:0000256" key="2">
    <source>
        <dbReference type="ARBA" id="ARBA00006706"/>
    </source>
</evidence>
<dbReference type="InterPro" id="IPR008949">
    <property type="entry name" value="Isoprenoid_synthase_dom_sf"/>
</dbReference>
<proteinExistence type="inferred from homology"/>
<reference evidence="7" key="2">
    <citation type="journal article" date="2022" name="Sci. Rep.">
        <title>In silico prediction of the enzymes involved in the degradation of the herbicide molinate by Gulosibacter molinativorax ON4T.</title>
        <authorList>
            <person name="Lopes A.R."/>
            <person name="Bunin E."/>
            <person name="Viana A.T."/>
            <person name="Froufe H."/>
            <person name="Munoz-Merida A."/>
            <person name="Pinho D."/>
            <person name="Figueiredo J."/>
            <person name="Barroso C."/>
            <person name="Vaz-Moreira I."/>
            <person name="Bellanger X."/>
            <person name="Egas C."/>
            <person name="Nunes O.C."/>
        </authorList>
    </citation>
    <scope>NUCLEOTIDE SEQUENCE</scope>
    <source>
        <strain evidence="7">ON4</strain>
    </source>
</reference>
<name>A0ABT7C5B3_9MICO</name>
<dbReference type="PANTHER" id="PTHR12001">
    <property type="entry name" value="GERANYLGERANYL PYROPHOSPHATE SYNTHASE"/>
    <property type="match status" value="1"/>
</dbReference>
<sequence>MSARLDALFAERRPQLRALNPELDALMDQLVAFTAGGKRTRARFLAAGARMPRTATDPDLGRAVVDAATALELFHAAALAHDDILDRSDTRRGKPSMHRAFEGKHHEAGWVGDPEHFGLSAAILAGDLLLMWSDDLRLEAASHVRTSRGQAAIAEFSRMRTEVTAGQYLDVVAELAWQQIARDERADRAIAIAAAKSASYSVEAPLVIGARLAGADDQLVGHIRAMGLPLGLAFQVRDDVLSVFGDESITGKPSGDDLREGKRTLIIAEVDQRADDETRAFFEARLGAADLTADEIARMQDAIRDTGALDAVEAHIQRWLDEALAAMAEIDLDERTREHFRKLATAAARREH</sequence>
<keyword evidence="8" id="KW-1185">Reference proteome</keyword>
<evidence type="ECO:0000313" key="7">
    <source>
        <dbReference type="EMBL" id="MDJ1370387.1"/>
    </source>
</evidence>
<dbReference type="SFLD" id="SFLDS00005">
    <property type="entry name" value="Isoprenoid_Synthase_Type_I"/>
    <property type="match status" value="1"/>
</dbReference>
<dbReference type="InterPro" id="IPR000092">
    <property type="entry name" value="Polyprenyl_synt"/>
</dbReference>
<organism evidence="7 8">
    <name type="scientific">Gulosibacter molinativorax</name>
    <dbReference type="NCBI Taxonomy" id="256821"/>
    <lineage>
        <taxon>Bacteria</taxon>
        <taxon>Bacillati</taxon>
        <taxon>Actinomycetota</taxon>
        <taxon>Actinomycetes</taxon>
        <taxon>Micrococcales</taxon>
        <taxon>Microbacteriaceae</taxon>
        <taxon>Gulosibacter</taxon>
    </lineage>
</organism>
<keyword evidence="3 6" id="KW-0808">Transferase</keyword>
<dbReference type="Proteomes" id="UP001170379">
    <property type="component" value="Unassembled WGS sequence"/>
</dbReference>
<evidence type="ECO:0000313" key="8">
    <source>
        <dbReference type="Proteomes" id="UP001170379"/>
    </source>
</evidence>
<gene>
    <name evidence="7" type="ORF">C7K25_03205</name>
</gene>
<evidence type="ECO:0000256" key="5">
    <source>
        <dbReference type="ARBA" id="ARBA00022842"/>
    </source>
</evidence>
<comment type="caution">
    <text evidence="7">The sequence shown here is derived from an EMBL/GenBank/DDBJ whole genome shotgun (WGS) entry which is preliminary data.</text>
</comment>
<protein>
    <submittedName>
        <fullName evidence="7">Polyprenyl synthetase family protein</fullName>
    </submittedName>
</protein>
<dbReference type="SUPFAM" id="SSF48576">
    <property type="entry name" value="Terpenoid synthases"/>
    <property type="match status" value="1"/>
</dbReference>
<comment type="similarity">
    <text evidence="2 6">Belongs to the FPP/GGPP synthase family.</text>
</comment>
<accession>A0ABT7C5B3</accession>
<dbReference type="PANTHER" id="PTHR12001:SF85">
    <property type="entry name" value="SHORT CHAIN ISOPRENYL DIPHOSPHATE SYNTHASE"/>
    <property type="match status" value="1"/>
</dbReference>
<dbReference type="Gene3D" id="1.10.600.10">
    <property type="entry name" value="Farnesyl Diphosphate Synthase"/>
    <property type="match status" value="1"/>
</dbReference>
<evidence type="ECO:0000256" key="6">
    <source>
        <dbReference type="RuleBase" id="RU004466"/>
    </source>
</evidence>
<dbReference type="SFLD" id="SFLDG01017">
    <property type="entry name" value="Polyprenyl_Transferase_Like"/>
    <property type="match status" value="1"/>
</dbReference>
<dbReference type="EMBL" id="PXVD01000004">
    <property type="protein sequence ID" value="MDJ1370387.1"/>
    <property type="molecule type" value="Genomic_DNA"/>
</dbReference>
<keyword evidence="5" id="KW-0460">Magnesium</keyword>
<evidence type="ECO:0000256" key="1">
    <source>
        <dbReference type="ARBA" id="ARBA00001946"/>
    </source>
</evidence>
<evidence type="ECO:0000256" key="4">
    <source>
        <dbReference type="ARBA" id="ARBA00022723"/>
    </source>
</evidence>
<comment type="cofactor">
    <cofactor evidence="1">
        <name>Mg(2+)</name>
        <dbReference type="ChEBI" id="CHEBI:18420"/>
    </cofactor>
</comment>
<dbReference type="Pfam" id="PF00348">
    <property type="entry name" value="polyprenyl_synt"/>
    <property type="match status" value="1"/>
</dbReference>